<dbReference type="EMBL" id="QUMQ01000001">
    <property type="protein sequence ID" value="REF98004.1"/>
    <property type="molecule type" value="Genomic_DNA"/>
</dbReference>
<name>A0A3D9ZN13_9ACTN</name>
<comment type="caution">
    <text evidence="2">The sequence shown here is derived from an EMBL/GenBank/DDBJ whole genome shotgun (WGS) entry which is preliminary data.</text>
</comment>
<dbReference type="Proteomes" id="UP000256913">
    <property type="component" value="Unassembled WGS sequence"/>
</dbReference>
<accession>A0A3D9ZN13</accession>
<keyword evidence="3" id="KW-1185">Reference proteome</keyword>
<organism evidence="2 3">
    <name type="scientific">Asanoa ferruginea</name>
    <dbReference type="NCBI Taxonomy" id="53367"/>
    <lineage>
        <taxon>Bacteria</taxon>
        <taxon>Bacillati</taxon>
        <taxon>Actinomycetota</taxon>
        <taxon>Actinomycetes</taxon>
        <taxon>Micromonosporales</taxon>
        <taxon>Micromonosporaceae</taxon>
        <taxon>Asanoa</taxon>
    </lineage>
</organism>
<sequence>MGAAALRPGGPCRWADQVGLAVLGKRTTWVGRPDHPELRPVGTRGAPAGRLRRCASGQRAPPPQGRLGQCRARQRTPAAMAPDPGGGIRSWFRPPTRRGPDHVRVARPLTAIRVAVRRCVGAESTGVRSPGPSCGSGVVWRVTGVTRITLGQKRGSGDTPAQLDPATWAAYGRTPRCSSYRYVSCPQVGVDSAELPTPFPQVVHSGVHRWWLAVVQRRVRKRRREWRDQRRQNCHRGPLAWPAGSVQERRVGDALSLLPTPRLAGRRLARGR</sequence>
<gene>
    <name evidence="2" type="ORF">DFJ67_4013</name>
</gene>
<dbReference type="AlphaFoldDB" id="A0A3D9ZN13"/>
<feature type="region of interest" description="Disordered" evidence="1">
    <location>
        <begin position="30"/>
        <end position="102"/>
    </location>
</feature>
<evidence type="ECO:0000256" key="1">
    <source>
        <dbReference type="SAM" id="MobiDB-lite"/>
    </source>
</evidence>
<evidence type="ECO:0000313" key="2">
    <source>
        <dbReference type="EMBL" id="REF98004.1"/>
    </source>
</evidence>
<evidence type="ECO:0000313" key="3">
    <source>
        <dbReference type="Proteomes" id="UP000256913"/>
    </source>
</evidence>
<protein>
    <submittedName>
        <fullName evidence="2">Uncharacterized protein</fullName>
    </submittedName>
</protein>
<reference evidence="2 3" key="1">
    <citation type="submission" date="2018-08" db="EMBL/GenBank/DDBJ databases">
        <title>Sequencing the genomes of 1000 actinobacteria strains.</title>
        <authorList>
            <person name="Klenk H.-P."/>
        </authorList>
    </citation>
    <scope>NUCLEOTIDE SEQUENCE [LARGE SCALE GENOMIC DNA]</scope>
    <source>
        <strain evidence="2 3">DSM 44099</strain>
    </source>
</reference>
<proteinExistence type="predicted"/>